<evidence type="ECO:0000256" key="1">
    <source>
        <dbReference type="SAM" id="Phobius"/>
    </source>
</evidence>
<accession>A0A840CMS6</accession>
<dbReference type="EMBL" id="JACIEP010000003">
    <property type="protein sequence ID" value="MBB4035348.1"/>
    <property type="molecule type" value="Genomic_DNA"/>
</dbReference>
<dbReference type="InterPro" id="IPR032333">
    <property type="entry name" value="DUF4857"/>
</dbReference>
<feature type="transmembrane region" description="Helical" evidence="1">
    <location>
        <begin position="7"/>
        <end position="27"/>
    </location>
</feature>
<keyword evidence="1" id="KW-1133">Transmembrane helix</keyword>
<evidence type="ECO:0008006" key="4">
    <source>
        <dbReference type="Google" id="ProtNLM"/>
    </source>
</evidence>
<feature type="transmembrane region" description="Helical" evidence="1">
    <location>
        <begin position="349"/>
        <end position="375"/>
    </location>
</feature>
<dbReference type="Pfam" id="PF16149">
    <property type="entry name" value="DUF4857"/>
    <property type="match status" value="1"/>
</dbReference>
<sequence>MKQKNKIYYIILILTTLIGMWVLPTLVKKITYKPDSYPFVYYSCMLNDLCFIEYSNKKTPMQDTKGNIYTTSQFDSLMPMLNFRQLMSDGRLPDSIKGIAIEPRIIRSKMVNYKYSPNETATPQIGLYILFEAMPKRVGIEMPDDVFRIKDKIEFINTGTNSVNKEKSKLFQAAMDKEGYTFPTQWASGNLNPRKPYDEGYFCLDAKGELYHLKMVNERPYLKNTHISDSIDIAHFAMLEVADKRFYGFLYSKTGEMYIIENEGGGYKTVKLDIDPINLQQDQIILMGNIFDWTVSVITPESKKCYGLDAASLKRIAEHDIDRTPGKWDKVSKWIFPAYITIESKSSDYLLPAFHFTAFTALLINFLLALGIGLFVQNTTRKRLFNFTFVLITGIAGFVALLILPGLRKKY</sequence>
<dbReference type="RefSeq" id="WP_183306276.1">
    <property type="nucleotide sequence ID" value="NZ_JACIEP010000003.1"/>
</dbReference>
<organism evidence="2 3">
    <name type="scientific">Dysgonomonas hofstadii</name>
    <dbReference type="NCBI Taxonomy" id="637886"/>
    <lineage>
        <taxon>Bacteria</taxon>
        <taxon>Pseudomonadati</taxon>
        <taxon>Bacteroidota</taxon>
        <taxon>Bacteroidia</taxon>
        <taxon>Bacteroidales</taxon>
        <taxon>Dysgonomonadaceae</taxon>
        <taxon>Dysgonomonas</taxon>
    </lineage>
</organism>
<keyword evidence="1" id="KW-0472">Membrane</keyword>
<keyword evidence="1" id="KW-0812">Transmembrane</keyword>
<evidence type="ECO:0000313" key="3">
    <source>
        <dbReference type="Proteomes" id="UP000555103"/>
    </source>
</evidence>
<name>A0A840CMS6_9BACT</name>
<proteinExistence type="predicted"/>
<keyword evidence="3" id="KW-1185">Reference proteome</keyword>
<evidence type="ECO:0000313" key="2">
    <source>
        <dbReference type="EMBL" id="MBB4035348.1"/>
    </source>
</evidence>
<dbReference type="Proteomes" id="UP000555103">
    <property type="component" value="Unassembled WGS sequence"/>
</dbReference>
<dbReference type="AlphaFoldDB" id="A0A840CMS6"/>
<feature type="transmembrane region" description="Helical" evidence="1">
    <location>
        <begin position="387"/>
        <end position="407"/>
    </location>
</feature>
<reference evidence="2 3" key="1">
    <citation type="submission" date="2020-08" db="EMBL/GenBank/DDBJ databases">
        <title>Genomic Encyclopedia of Type Strains, Phase IV (KMG-IV): sequencing the most valuable type-strain genomes for metagenomic binning, comparative biology and taxonomic classification.</title>
        <authorList>
            <person name="Goeker M."/>
        </authorList>
    </citation>
    <scope>NUCLEOTIDE SEQUENCE [LARGE SCALE GENOMIC DNA]</scope>
    <source>
        <strain evidence="2 3">DSM 104969</strain>
    </source>
</reference>
<comment type="caution">
    <text evidence="2">The sequence shown here is derived from an EMBL/GenBank/DDBJ whole genome shotgun (WGS) entry which is preliminary data.</text>
</comment>
<protein>
    <recommendedName>
        <fullName evidence="4">DUF4857 domain-containing protein</fullName>
    </recommendedName>
</protein>
<gene>
    <name evidence="2" type="ORF">GGR21_001237</name>
</gene>